<name>A0A9P5RUY6_9FUNG</name>
<dbReference type="EMBL" id="JAAAUQ010000652">
    <property type="protein sequence ID" value="KAF9148490.1"/>
    <property type="molecule type" value="Genomic_DNA"/>
</dbReference>
<reference evidence="1" key="1">
    <citation type="journal article" date="2020" name="Fungal Divers.">
        <title>Resolving the Mortierellaceae phylogeny through synthesis of multi-gene phylogenetics and phylogenomics.</title>
        <authorList>
            <person name="Vandepol N."/>
            <person name="Liber J."/>
            <person name="Desiro A."/>
            <person name="Na H."/>
            <person name="Kennedy M."/>
            <person name="Barry K."/>
            <person name="Grigoriev I.V."/>
            <person name="Miller A.N."/>
            <person name="O'Donnell K."/>
            <person name="Stajich J.E."/>
            <person name="Bonito G."/>
        </authorList>
    </citation>
    <scope>NUCLEOTIDE SEQUENCE</scope>
    <source>
        <strain evidence="1">NRRL 6426</strain>
    </source>
</reference>
<dbReference type="AlphaFoldDB" id="A0A9P5RUY6"/>
<organism evidence="1 2">
    <name type="scientific">Linnemannia schmuckeri</name>
    <dbReference type="NCBI Taxonomy" id="64567"/>
    <lineage>
        <taxon>Eukaryota</taxon>
        <taxon>Fungi</taxon>
        <taxon>Fungi incertae sedis</taxon>
        <taxon>Mucoromycota</taxon>
        <taxon>Mortierellomycotina</taxon>
        <taxon>Mortierellomycetes</taxon>
        <taxon>Mortierellales</taxon>
        <taxon>Mortierellaceae</taxon>
        <taxon>Linnemannia</taxon>
    </lineage>
</organism>
<feature type="non-terminal residue" evidence="1">
    <location>
        <position position="189"/>
    </location>
</feature>
<dbReference type="Proteomes" id="UP000748756">
    <property type="component" value="Unassembled WGS sequence"/>
</dbReference>
<gene>
    <name evidence="1" type="ORF">BG015_009786</name>
</gene>
<protein>
    <submittedName>
        <fullName evidence="1">Uncharacterized protein</fullName>
    </submittedName>
</protein>
<sequence length="189" mass="20715">MLSNVSQRVGDLDSRVNQMDALVSYKLTDIESKVQVLHDGQDSNALDTTITTTATALDTTATSSSSDPLQPPLSFAEGEQPLHAVSSLNPAPNTTRASNRTSQLLDKASLLELRLELQAFGMRFHELNDSLLTDLMTQMRQAKLMLFESTSSSLDPTTTGGVVRRVDRAEAEMHAKLLGEIETRIQERV</sequence>
<accession>A0A9P5RUY6</accession>
<evidence type="ECO:0000313" key="2">
    <source>
        <dbReference type="Proteomes" id="UP000748756"/>
    </source>
</evidence>
<comment type="caution">
    <text evidence="1">The sequence shown here is derived from an EMBL/GenBank/DDBJ whole genome shotgun (WGS) entry which is preliminary data.</text>
</comment>
<dbReference type="OrthoDB" id="2446962at2759"/>
<keyword evidence="2" id="KW-1185">Reference proteome</keyword>
<proteinExistence type="predicted"/>
<evidence type="ECO:0000313" key="1">
    <source>
        <dbReference type="EMBL" id="KAF9148490.1"/>
    </source>
</evidence>